<dbReference type="RefSeq" id="WP_038496518.1">
    <property type="nucleotide sequence ID" value="NZ_BCTH01000064.1"/>
</dbReference>
<dbReference type="InterPro" id="IPR014729">
    <property type="entry name" value="Rossmann-like_a/b/a_fold"/>
</dbReference>
<keyword evidence="4" id="KW-1185">Reference proteome</keyword>
<dbReference type="KEGG" id="jag:GJA_4688"/>
<dbReference type="SUPFAM" id="SSF52402">
    <property type="entry name" value="Adenine nucleotide alpha hydrolases-like"/>
    <property type="match status" value="1"/>
</dbReference>
<dbReference type="InterPro" id="IPR006015">
    <property type="entry name" value="Universal_stress_UspA"/>
</dbReference>
<dbReference type="Proteomes" id="UP000027604">
    <property type="component" value="Chromosome I"/>
</dbReference>
<proteinExistence type="inferred from homology"/>
<accession>W0V8Y9</accession>
<comment type="similarity">
    <text evidence="1">Belongs to the universal stress protein A family.</text>
</comment>
<dbReference type="CDD" id="cd00293">
    <property type="entry name" value="USP-like"/>
    <property type="match status" value="1"/>
</dbReference>
<dbReference type="STRING" id="1349767.GJA_4688"/>
<dbReference type="eggNOG" id="COG0589">
    <property type="taxonomic scope" value="Bacteria"/>
</dbReference>
<dbReference type="OrthoDB" id="5295044at2"/>
<dbReference type="PRINTS" id="PR01438">
    <property type="entry name" value="UNVRSLSTRESS"/>
</dbReference>
<feature type="domain" description="UspA" evidence="2">
    <location>
        <begin position="1"/>
        <end position="145"/>
    </location>
</feature>
<evidence type="ECO:0000313" key="3">
    <source>
        <dbReference type="EMBL" id="CDG85294.1"/>
    </source>
</evidence>
<dbReference type="Gene3D" id="3.40.50.620">
    <property type="entry name" value="HUPs"/>
    <property type="match status" value="1"/>
</dbReference>
<dbReference type="PANTHER" id="PTHR46268:SF6">
    <property type="entry name" value="UNIVERSAL STRESS PROTEIN UP12"/>
    <property type="match status" value="1"/>
</dbReference>
<dbReference type="HOGENOM" id="CLU_049301_11_0_4"/>
<dbReference type="AlphaFoldDB" id="W0V8Y9"/>
<dbReference type="PATRIC" id="fig|1349767.4.peg.1320"/>
<sequence length="145" mass="15412">MFTKILLPTDGSPLSDSATVTVIEFAKLNQAAIVAVSVVQPLPFAPLGDGSIVLDASEYEHQMRVSAQHNLDKVQAAARAADVPFDGVVALSPSPYEEIVAAASKFNCDIIIMASHGRKGLNKLFIGSETQKVLAHTTLPVMVLR</sequence>
<dbReference type="EMBL" id="HG322949">
    <property type="protein sequence ID" value="CDG85294.1"/>
    <property type="molecule type" value="Genomic_DNA"/>
</dbReference>
<dbReference type="InterPro" id="IPR006016">
    <property type="entry name" value="UspA"/>
</dbReference>
<reference evidence="3 4" key="1">
    <citation type="journal article" date="2015" name="Genome Announc.">
        <title>Genome Sequence of Mushroom Soft-Rot Pathogen Janthinobacterium agaricidamnosum.</title>
        <authorList>
            <person name="Graupner K."/>
            <person name="Lackner G."/>
            <person name="Hertweck C."/>
        </authorList>
    </citation>
    <scope>NUCLEOTIDE SEQUENCE [LARGE SCALE GENOMIC DNA]</scope>
    <source>
        <strain evidence="4">NBRC 102515 / DSM 9628</strain>
    </source>
</reference>
<dbReference type="Pfam" id="PF00582">
    <property type="entry name" value="Usp"/>
    <property type="match status" value="1"/>
</dbReference>
<gene>
    <name evidence="3" type="ORF">GJA_4688</name>
</gene>
<organism evidence="3 4">
    <name type="scientific">Janthinobacterium agaricidamnosum NBRC 102515 = DSM 9628</name>
    <dbReference type="NCBI Taxonomy" id="1349767"/>
    <lineage>
        <taxon>Bacteria</taxon>
        <taxon>Pseudomonadati</taxon>
        <taxon>Pseudomonadota</taxon>
        <taxon>Betaproteobacteria</taxon>
        <taxon>Burkholderiales</taxon>
        <taxon>Oxalobacteraceae</taxon>
        <taxon>Janthinobacterium</taxon>
    </lineage>
</organism>
<evidence type="ECO:0000313" key="4">
    <source>
        <dbReference type="Proteomes" id="UP000027604"/>
    </source>
</evidence>
<protein>
    <submittedName>
        <fullName evidence="3">Universal stress family protein</fullName>
    </submittedName>
</protein>
<evidence type="ECO:0000256" key="1">
    <source>
        <dbReference type="ARBA" id="ARBA00008791"/>
    </source>
</evidence>
<evidence type="ECO:0000259" key="2">
    <source>
        <dbReference type="Pfam" id="PF00582"/>
    </source>
</evidence>
<name>W0V8Y9_9BURK</name>
<dbReference type="PANTHER" id="PTHR46268">
    <property type="entry name" value="STRESS RESPONSE PROTEIN NHAX"/>
    <property type="match status" value="1"/>
</dbReference>